<comment type="subcellular location">
    <subcellularLocation>
        <location evidence="9">Cytoplasm</location>
    </subcellularLocation>
</comment>
<dbReference type="STRING" id="2741.SAMN04489866_11134"/>
<keyword evidence="6 9" id="KW-0460">Magnesium</keyword>
<dbReference type="InterPro" id="IPR004520">
    <property type="entry name" value="GTPase_MnmE"/>
</dbReference>
<comment type="similarity">
    <text evidence="1 9 10">Belongs to the TRAFAC class TrmE-Era-EngA-EngB-Septin-like GTPase superfamily. TrmE GTPase family.</text>
</comment>
<dbReference type="Gene3D" id="1.20.120.430">
    <property type="entry name" value="tRNA modification GTPase MnmE domain 2"/>
    <property type="match status" value="1"/>
</dbReference>
<evidence type="ECO:0000256" key="8">
    <source>
        <dbReference type="ARBA" id="ARBA00023134"/>
    </source>
</evidence>
<evidence type="ECO:0000256" key="10">
    <source>
        <dbReference type="RuleBase" id="RU003313"/>
    </source>
</evidence>
<dbReference type="FunFam" id="3.30.1360.120:FF:000003">
    <property type="entry name" value="tRNA modification GTPase MnmE"/>
    <property type="match status" value="1"/>
</dbReference>
<evidence type="ECO:0000256" key="9">
    <source>
        <dbReference type="HAMAP-Rule" id="MF_00379"/>
    </source>
</evidence>
<dbReference type="HAMAP" id="MF_00379">
    <property type="entry name" value="GTPase_MnmE"/>
    <property type="match status" value="1"/>
</dbReference>
<evidence type="ECO:0000256" key="6">
    <source>
        <dbReference type="ARBA" id="ARBA00022842"/>
    </source>
</evidence>
<sequence>MPIHEAQTIAQIVTAPGKGAVGIIRISGDEALAIGDGLAGGRGMIARAASHTIHYGWVHDREGNRLDEALFMVMHGPRTYTGEDVVEVQCHGGPVAVGEVLREACARGARPAEAGEFSRRAFLNGKIDLSRAEAIMDLVEAKSDGALKLAARQKSGRTEELVDGLRAAILELIAYIQADLDFPEDDIDRLDKAAYRDRAEGLAHDLEDLVRTATRGRLYRDGITVALCGRANVGKSSLLNALTGRNTAIVTNIPGTTRDSVEANIQVDGLALRLIDTAGLRKTDDLVEQIGVDRAKDIVRGADVIAYCLAAPEGLQPVDRAFIEDHRDQVGLLVINQVDLSDMPSPDLPWPAVRTSALAGTGIDDLGRALKEAALAEAPAAENALYLTNARQVSLAETALQDLRHFLEALAMGVSDDLLVIDLQHAWEVLGLITGDTAADDLLDQIFSQFCLGK</sequence>
<comment type="function">
    <text evidence="9">Exhibits a very high intrinsic GTPase hydrolysis rate. Involved in the addition of a carboxymethylaminomethyl (cmnm) group at the wobble position (U34) of certain tRNAs, forming tRNA-cmnm(5)s(2)U34.</text>
</comment>
<feature type="binding site" evidence="9">
    <location>
        <position position="236"/>
    </location>
    <ligand>
        <name>Mg(2+)</name>
        <dbReference type="ChEBI" id="CHEBI:18420"/>
    </ligand>
</feature>
<keyword evidence="2 9" id="KW-0819">tRNA processing</keyword>
<dbReference type="Gene3D" id="3.40.50.300">
    <property type="entry name" value="P-loop containing nucleotide triphosphate hydrolases"/>
    <property type="match status" value="1"/>
</dbReference>
<gene>
    <name evidence="9" type="primary">mnmE</name>
    <name evidence="9" type="synonym">trmE</name>
    <name evidence="12" type="ORF">SAMN04489866_11134</name>
</gene>
<keyword evidence="7 9" id="KW-0630">Potassium</keyword>
<dbReference type="GO" id="GO:0005829">
    <property type="term" value="C:cytosol"/>
    <property type="evidence" value="ECO:0007669"/>
    <property type="project" value="TreeGrafter"/>
</dbReference>
<protein>
    <recommendedName>
        <fullName evidence="9">tRNA modification GTPase MnmE</fullName>
        <ecNumber evidence="9">3.6.-.-</ecNumber>
    </recommendedName>
</protein>
<dbReference type="InterPro" id="IPR005225">
    <property type="entry name" value="Small_GTP-bd"/>
</dbReference>
<dbReference type="Gene3D" id="3.30.1360.120">
    <property type="entry name" value="Probable tRNA modification gtpase trme, domain 1"/>
    <property type="match status" value="1"/>
</dbReference>
<reference evidence="12 13" key="1">
    <citation type="submission" date="2016-10" db="EMBL/GenBank/DDBJ databases">
        <authorList>
            <person name="de Groot N.N."/>
        </authorList>
    </citation>
    <scope>NUCLEOTIDE SEQUENCE [LARGE SCALE GENOMIC DNA]</scope>
    <source>
        <strain evidence="12 13">DSM 20475</strain>
    </source>
</reference>
<keyword evidence="4 9" id="KW-0547">Nucleotide-binding</keyword>
<keyword evidence="5 9" id="KW-0378">Hydrolase</keyword>
<dbReference type="EMBL" id="FNAF01000011">
    <property type="protein sequence ID" value="SDD95812.1"/>
    <property type="molecule type" value="Genomic_DNA"/>
</dbReference>
<dbReference type="Pfam" id="PF01926">
    <property type="entry name" value="MMR_HSR1"/>
    <property type="match status" value="1"/>
</dbReference>
<accession>A0A1G6YZW5</accession>
<evidence type="ECO:0000313" key="12">
    <source>
        <dbReference type="EMBL" id="SDD95812.1"/>
    </source>
</evidence>
<dbReference type="GO" id="GO:0046872">
    <property type="term" value="F:metal ion binding"/>
    <property type="evidence" value="ECO:0007669"/>
    <property type="project" value="UniProtKB-KW"/>
</dbReference>
<keyword evidence="8 9" id="KW-0342">GTP-binding</keyword>
<dbReference type="Pfam" id="PF10396">
    <property type="entry name" value="TrmE_N"/>
    <property type="match status" value="1"/>
</dbReference>
<keyword evidence="9" id="KW-0963">Cytoplasm</keyword>
<keyword evidence="3 9" id="KW-0479">Metal-binding</keyword>
<feature type="binding site" evidence="9">
    <location>
        <position position="253"/>
    </location>
    <ligand>
        <name>K(+)</name>
        <dbReference type="ChEBI" id="CHEBI:29103"/>
    </ligand>
</feature>
<dbReference type="OrthoDB" id="9805918at2"/>
<dbReference type="EC" id="3.6.-.-" evidence="9"/>
<dbReference type="InterPro" id="IPR025867">
    <property type="entry name" value="MnmE_helical"/>
</dbReference>
<dbReference type="Pfam" id="PF12631">
    <property type="entry name" value="MnmE_helical"/>
    <property type="match status" value="1"/>
</dbReference>
<feature type="domain" description="TrmE-type G" evidence="11">
    <location>
        <begin position="222"/>
        <end position="375"/>
    </location>
</feature>
<evidence type="ECO:0000256" key="7">
    <source>
        <dbReference type="ARBA" id="ARBA00022958"/>
    </source>
</evidence>
<dbReference type="CDD" id="cd04164">
    <property type="entry name" value="trmE"/>
    <property type="match status" value="1"/>
</dbReference>
<dbReference type="GO" id="GO:0002098">
    <property type="term" value="P:tRNA wobble uridine modification"/>
    <property type="evidence" value="ECO:0007669"/>
    <property type="project" value="TreeGrafter"/>
</dbReference>
<feature type="binding site" evidence="9">
    <location>
        <position position="87"/>
    </location>
    <ligand>
        <name>(6S)-5-formyl-5,6,7,8-tetrahydrofolate</name>
        <dbReference type="ChEBI" id="CHEBI:57457"/>
    </ligand>
</feature>
<dbReference type="CDD" id="cd14858">
    <property type="entry name" value="TrmE_N"/>
    <property type="match status" value="1"/>
</dbReference>
<dbReference type="PANTHER" id="PTHR42714:SF2">
    <property type="entry name" value="TRNA MODIFICATION GTPASE GTPBP3, MITOCHONDRIAL"/>
    <property type="match status" value="1"/>
</dbReference>
<feature type="binding site" evidence="9">
    <location>
        <position position="126"/>
    </location>
    <ligand>
        <name>(6S)-5-formyl-5,6,7,8-tetrahydrofolate</name>
        <dbReference type="ChEBI" id="CHEBI:57457"/>
    </ligand>
</feature>
<dbReference type="NCBIfam" id="TIGR00450">
    <property type="entry name" value="mnmE_trmE_thdF"/>
    <property type="match status" value="1"/>
</dbReference>
<evidence type="ECO:0000256" key="1">
    <source>
        <dbReference type="ARBA" id="ARBA00011043"/>
    </source>
</evidence>
<feature type="binding site" evidence="9">
    <location>
        <begin position="251"/>
        <end position="257"/>
    </location>
    <ligand>
        <name>GTP</name>
        <dbReference type="ChEBI" id="CHEBI:37565"/>
    </ligand>
</feature>
<dbReference type="InterPro" id="IPR006073">
    <property type="entry name" value="GTP-bd"/>
</dbReference>
<comment type="subunit">
    <text evidence="9">Homodimer. Heterotetramer of two MnmE and two MnmG subunits.</text>
</comment>
<dbReference type="InterPro" id="IPR027368">
    <property type="entry name" value="MnmE_dom2"/>
</dbReference>
<dbReference type="PROSITE" id="PS51709">
    <property type="entry name" value="G_TRME"/>
    <property type="match status" value="1"/>
</dbReference>
<keyword evidence="13" id="KW-1185">Reference proteome</keyword>
<dbReference type="GO" id="GO:0005525">
    <property type="term" value="F:GTP binding"/>
    <property type="evidence" value="ECO:0007669"/>
    <property type="project" value="UniProtKB-UniRule"/>
</dbReference>
<dbReference type="InterPro" id="IPR027266">
    <property type="entry name" value="TrmE/GcvT-like"/>
</dbReference>
<dbReference type="SUPFAM" id="SSF116878">
    <property type="entry name" value="TrmE connector domain"/>
    <property type="match status" value="1"/>
</dbReference>
<evidence type="ECO:0000313" key="13">
    <source>
        <dbReference type="Proteomes" id="UP000198995"/>
    </source>
</evidence>
<feature type="binding site" evidence="9">
    <location>
        <position position="454"/>
    </location>
    <ligand>
        <name>(6S)-5-formyl-5,6,7,8-tetrahydrofolate</name>
        <dbReference type="ChEBI" id="CHEBI:57457"/>
    </ligand>
</feature>
<evidence type="ECO:0000256" key="2">
    <source>
        <dbReference type="ARBA" id="ARBA00022694"/>
    </source>
</evidence>
<dbReference type="GO" id="GO:0003924">
    <property type="term" value="F:GTPase activity"/>
    <property type="evidence" value="ECO:0007669"/>
    <property type="project" value="UniProtKB-UniRule"/>
</dbReference>
<dbReference type="SUPFAM" id="SSF52540">
    <property type="entry name" value="P-loop containing nucleoside triphosphate hydrolases"/>
    <property type="match status" value="1"/>
</dbReference>
<evidence type="ECO:0000256" key="5">
    <source>
        <dbReference type="ARBA" id="ARBA00022801"/>
    </source>
</evidence>
<evidence type="ECO:0000259" key="11">
    <source>
        <dbReference type="PROSITE" id="PS51709"/>
    </source>
</evidence>
<dbReference type="NCBIfam" id="TIGR00231">
    <property type="entry name" value="small_GTP"/>
    <property type="match status" value="1"/>
</dbReference>
<feature type="binding site" evidence="9">
    <location>
        <position position="251"/>
    </location>
    <ligand>
        <name>K(+)</name>
        <dbReference type="ChEBI" id="CHEBI:29103"/>
    </ligand>
</feature>
<dbReference type="InterPro" id="IPR027417">
    <property type="entry name" value="P-loop_NTPase"/>
</dbReference>
<dbReference type="GO" id="GO:0042802">
    <property type="term" value="F:identical protein binding"/>
    <property type="evidence" value="ECO:0007669"/>
    <property type="project" value="UniProtKB-ARBA"/>
</dbReference>
<dbReference type="InterPro" id="IPR031168">
    <property type="entry name" value="G_TrmE"/>
</dbReference>
<feature type="binding site" evidence="9">
    <location>
        <begin position="276"/>
        <end position="279"/>
    </location>
    <ligand>
        <name>GTP</name>
        <dbReference type="ChEBI" id="CHEBI:37565"/>
    </ligand>
</feature>
<organism evidence="12 13">
    <name type="scientific">Peptococcus niger</name>
    <dbReference type="NCBI Taxonomy" id="2741"/>
    <lineage>
        <taxon>Bacteria</taxon>
        <taxon>Bacillati</taxon>
        <taxon>Bacillota</taxon>
        <taxon>Clostridia</taxon>
        <taxon>Eubacteriales</taxon>
        <taxon>Peptococcaceae</taxon>
        <taxon>Peptococcus</taxon>
    </lineage>
</organism>
<name>A0A1G6YZW5_PEPNI</name>
<evidence type="ECO:0000256" key="3">
    <source>
        <dbReference type="ARBA" id="ARBA00022723"/>
    </source>
</evidence>
<feature type="binding site" evidence="9">
    <location>
        <begin position="232"/>
        <end position="237"/>
    </location>
    <ligand>
        <name>GTP</name>
        <dbReference type="ChEBI" id="CHEBI:37565"/>
    </ligand>
</feature>
<dbReference type="InterPro" id="IPR018948">
    <property type="entry name" value="GTP-bd_TrmE_N"/>
</dbReference>
<feature type="binding site" evidence="9">
    <location>
        <position position="25"/>
    </location>
    <ligand>
        <name>(6S)-5-formyl-5,6,7,8-tetrahydrofolate</name>
        <dbReference type="ChEBI" id="CHEBI:57457"/>
    </ligand>
</feature>
<dbReference type="RefSeq" id="WP_091792183.1">
    <property type="nucleotide sequence ID" value="NZ_FNAF01000011.1"/>
</dbReference>
<feature type="binding site" evidence="9">
    <location>
        <position position="257"/>
    </location>
    <ligand>
        <name>Mg(2+)</name>
        <dbReference type="ChEBI" id="CHEBI:18420"/>
    </ligand>
</feature>
<dbReference type="AlphaFoldDB" id="A0A1G6YZW5"/>
<dbReference type="PANTHER" id="PTHR42714">
    <property type="entry name" value="TRNA MODIFICATION GTPASE GTPBP3"/>
    <property type="match status" value="1"/>
</dbReference>
<feature type="binding site" evidence="9">
    <location>
        <position position="232"/>
    </location>
    <ligand>
        <name>K(+)</name>
        <dbReference type="ChEBI" id="CHEBI:29103"/>
    </ligand>
</feature>
<dbReference type="GO" id="GO:0030488">
    <property type="term" value="P:tRNA methylation"/>
    <property type="evidence" value="ECO:0007669"/>
    <property type="project" value="TreeGrafter"/>
</dbReference>
<proteinExistence type="inferred from homology"/>
<evidence type="ECO:0000256" key="4">
    <source>
        <dbReference type="ARBA" id="ARBA00022741"/>
    </source>
</evidence>
<feature type="binding site" evidence="9">
    <location>
        <position position="256"/>
    </location>
    <ligand>
        <name>K(+)</name>
        <dbReference type="ChEBI" id="CHEBI:29103"/>
    </ligand>
</feature>
<comment type="cofactor">
    <cofactor evidence="9">
        <name>K(+)</name>
        <dbReference type="ChEBI" id="CHEBI:29103"/>
    </cofactor>
    <text evidence="9">Binds 1 potassium ion per subunit.</text>
</comment>
<comment type="caution">
    <text evidence="9">Lacks conserved residue(s) required for the propagation of feature annotation.</text>
</comment>
<dbReference type="Proteomes" id="UP000198995">
    <property type="component" value="Unassembled WGS sequence"/>
</dbReference>